<dbReference type="Pfam" id="PF25787">
    <property type="entry name" value="HTH_SB"/>
    <property type="match status" value="1"/>
</dbReference>
<evidence type="ECO:0000259" key="1">
    <source>
        <dbReference type="Pfam" id="PF25787"/>
    </source>
</evidence>
<accession>A0AA36BIF8</accession>
<proteinExistence type="predicted"/>
<evidence type="ECO:0000313" key="3">
    <source>
        <dbReference type="Proteomes" id="UP001162480"/>
    </source>
</evidence>
<evidence type="ECO:0000313" key="2">
    <source>
        <dbReference type="EMBL" id="CAI9734995.1"/>
    </source>
</evidence>
<reference evidence="2" key="1">
    <citation type="submission" date="2023-08" db="EMBL/GenBank/DDBJ databases">
        <authorList>
            <person name="Alioto T."/>
            <person name="Alioto T."/>
            <person name="Gomez Garrido J."/>
        </authorList>
    </citation>
    <scope>NUCLEOTIDE SEQUENCE</scope>
</reference>
<dbReference type="Proteomes" id="UP001162480">
    <property type="component" value="Chromosome 17"/>
</dbReference>
<dbReference type="InterPro" id="IPR009057">
    <property type="entry name" value="Homeodomain-like_sf"/>
</dbReference>
<dbReference type="Gene3D" id="1.10.10.10">
    <property type="entry name" value="Winged helix-like DNA-binding domain superfamily/Winged helix DNA-binding domain"/>
    <property type="match status" value="1"/>
</dbReference>
<name>A0AA36BIF8_OCTVU</name>
<dbReference type="AlphaFoldDB" id="A0AA36BIF8"/>
<sequence>MAPKEKELSEDFKKIIFNLHKNSLGYQLISKRIHISINTVAKVIQKYKATGWLSNKHHPGRLSILTARDIRHIQRCVMDDRRRTASSLAHEVSSVSGKSVPAQTQQFSLKPRRTLSDEPQRLAYTFLCHQVWI</sequence>
<feature type="domain" description="Sleeping Beauty transposase HTH" evidence="1">
    <location>
        <begin position="4"/>
        <end position="51"/>
    </location>
</feature>
<dbReference type="InterPro" id="IPR057667">
    <property type="entry name" value="HTH_SB"/>
</dbReference>
<keyword evidence="3" id="KW-1185">Reference proteome</keyword>
<protein>
    <submittedName>
        <fullName evidence="2">Transposase</fullName>
    </submittedName>
</protein>
<organism evidence="2 3">
    <name type="scientific">Octopus vulgaris</name>
    <name type="common">Common octopus</name>
    <dbReference type="NCBI Taxonomy" id="6645"/>
    <lineage>
        <taxon>Eukaryota</taxon>
        <taxon>Metazoa</taxon>
        <taxon>Spiralia</taxon>
        <taxon>Lophotrochozoa</taxon>
        <taxon>Mollusca</taxon>
        <taxon>Cephalopoda</taxon>
        <taxon>Coleoidea</taxon>
        <taxon>Octopodiformes</taxon>
        <taxon>Octopoda</taxon>
        <taxon>Incirrata</taxon>
        <taxon>Octopodidae</taxon>
        <taxon>Octopus</taxon>
    </lineage>
</organism>
<dbReference type="InterPro" id="IPR036388">
    <property type="entry name" value="WH-like_DNA-bd_sf"/>
</dbReference>
<gene>
    <name evidence="2" type="ORF">OCTVUL_1B030085</name>
</gene>
<dbReference type="EMBL" id="OX597830">
    <property type="protein sequence ID" value="CAI9734995.1"/>
    <property type="molecule type" value="Genomic_DNA"/>
</dbReference>
<dbReference type="SUPFAM" id="SSF46689">
    <property type="entry name" value="Homeodomain-like"/>
    <property type="match status" value="1"/>
</dbReference>